<dbReference type="Pfam" id="PF00535">
    <property type="entry name" value="Glycos_transf_2"/>
    <property type="match status" value="1"/>
</dbReference>
<evidence type="ECO:0000256" key="1">
    <source>
        <dbReference type="ARBA" id="ARBA00006739"/>
    </source>
</evidence>
<dbReference type="RefSeq" id="WP_148368048.1">
    <property type="nucleotide sequence ID" value="NZ_VSKM01000001.1"/>
</dbReference>
<proteinExistence type="inferred from homology"/>
<dbReference type="Proteomes" id="UP000323324">
    <property type="component" value="Unassembled WGS sequence"/>
</dbReference>
<sequence length="514" mass="59411">MIVVLHNKGFITKVLDNNQQCIADFVIGKPVAEGLLDLANGFSTDLLIWCYEPDYKNLNRAALPDIFHHERIFASYQPASQEYLPNALGYIDRSCFVSVNKTVRYPTWLASAQVGGIHASVLLKMSTHLKLDADFNYFLNSLAKQAMGQGLFCYSEPQLLLQTNTASYTVETTSKYTLFKFVKQHYKWVWVFFLAMSYFIYERKWVLLPLLYSLFYKQIKTNYHLDSIIVQSTRQVVTNQTIDVIIPTMGRKKYLYNVLKDLAQQTVLPKNVIIVEQNPDVNSISELTYLKDESWPFEIKHSFIHQTGACNARNSALSQVSSEWTLLGDDDNSFEPDLIKDFFGSIEQYGVKVVTSVYLQPNEKQIYYVTAQTGIFGSGNSMIKSSLIENIKFDARYEFNYGEDSDFGMQLRHHGVDVVFCADIKITHLKAPMGGFRRPMKQLWDDEAVKPKPSPTIQLLQQSYFTTQQILGYKLLLGIRGYKNNLHKNPFSYFRLFNKRWEQSIYWSRKINKD</sequence>
<dbReference type="Gene3D" id="3.90.550.10">
    <property type="entry name" value="Spore Coat Polysaccharide Biosynthesis Protein SpsA, Chain A"/>
    <property type="match status" value="1"/>
</dbReference>
<keyword evidence="2" id="KW-0328">Glycosyltransferase</keyword>
<accession>A0A8H2LPQ6</accession>
<feature type="domain" description="Glycosyltransferase 2-like" evidence="4">
    <location>
        <begin position="244"/>
        <end position="373"/>
    </location>
</feature>
<dbReference type="InterPro" id="IPR029044">
    <property type="entry name" value="Nucleotide-diphossugar_trans"/>
</dbReference>
<evidence type="ECO:0000256" key="2">
    <source>
        <dbReference type="ARBA" id="ARBA00022676"/>
    </source>
</evidence>
<evidence type="ECO:0000259" key="4">
    <source>
        <dbReference type="Pfam" id="PF00535"/>
    </source>
</evidence>
<dbReference type="GO" id="GO:0016757">
    <property type="term" value="F:glycosyltransferase activity"/>
    <property type="evidence" value="ECO:0007669"/>
    <property type="project" value="UniProtKB-KW"/>
</dbReference>
<organism evidence="5 6">
    <name type="scientific">Bizionia saleffrena</name>
    <dbReference type="NCBI Taxonomy" id="291189"/>
    <lineage>
        <taxon>Bacteria</taxon>
        <taxon>Pseudomonadati</taxon>
        <taxon>Bacteroidota</taxon>
        <taxon>Flavobacteriia</taxon>
        <taxon>Flavobacteriales</taxon>
        <taxon>Flavobacteriaceae</taxon>
        <taxon>Bizionia</taxon>
    </lineage>
</organism>
<evidence type="ECO:0000256" key="3">
    <source>
        <dbReference type="ARBA" id="ARBA00022679"/>
    </source>
</evidence>
<evidence type="ECO:0000313" key="6">
    <source>
        <dbReference type="Proteomes" id="UP000323324"/>
    </source>
</evidence>
<reference evidence="5 6" key="1">
    <citation type="submission" date="2019-08" db="EMBL/GenBank/DDBJ databases">
        <title>Genomes of Antarctic Bizionia species.</title>
        <authorList>
            <person name="Bowman J.P."/>
        </authorList>
    </citation>
    <scope>NUCLEOTIDE SEQUENCE [LARGE SCALE GENOMIC DNA]</scope>
    <source>
        <strain evidence="5 6">HFD</strain>
    </source>
</reference>
<protein>
    <submittedName>
        <fullName evidence="5">Glycosyltransferase family 2 protein</fullName>
    </submittedName>
</protein>
<name>A0A8H2LPQ6_9FLAO</name>
<dbReference type="InterPro" id="IPR001173">
    <property type="entry name" value="Glyco_trans_2-like"/>
</dbReference>
<dbReference type="AlphaFoldDB" id="A0A8H2LPQ6"/>
<keyword evidence="6" id="KW-1185">Reference proteome</keyword>
<dbReference type="SUPFAM" id="SSF53448">
    <property type="entry name" value="Nucleotide-diphospho-sugar transferases"/>
    <property type="match status" value="1"/>
</dbReference>
<dbReference type="CDD" id="cd00761">
    <property type="entry name" value="Glyco_tranf_GTA_type"/>
    <property type="match status" value="1"/>
</dbReference>
<comment type="similarity">
    <text evidence="1">Belongs to the glycosyltransferase 2 family.</text>
</comment>
<evidence type="ECO:0000313" key="5">
    <source>
        <dbReference type="EMBL" id="TYB80156.1"/>
    </source>
</evidence>
<dbReference type="EMBL" id="VSKM01000001">
    <property type="protein sequence ID" value="TYB80156.1"/>
    <property type="molecule type" value="Genomic_DNA"/>
</dbReference>
<dbReference type="PANTHER" id="PTHR43179:SF12">
    <property type="entry name" value="GALACTOFURANOSYLTRANSFERASE GLFT2"/>
    <property type="match status" value="1"/>
</dbReference>
<keyword evidence="3 5" id="KW-0808">Transferase</keyword>
<dbReference type="PANTHER" id="PTHR43179">
    <property type="entry name" value="RHAMNOSYLTRANSFERASE WBBL"/>
    <property type="match status" value="1"/>
</dbReference>
<gene>
    <name evidence="5" type="ORF">ES676_00365</name>
</gene>
<comment type="caution">
    <text evidence="5">The sequence shown here is derived from an EMBL/GenBank/DDBJ whole genome shotgun (WGS) entry which is preliminary data.</text>
</comment>